<reference evidence="1 2" key="1">
    <citation type="submission" date="2006-02" db="EMBL/GenBank/DDBJ databases">
        <authorList>
            <person name="Waterbury J."/>
            <person name="Ferriera S."/>
            <person name="Johnson J."/>
            <person name="Kravitz S."/>
            <person name="Halpern A."/>
            <person name="Remington K."/>
            <person name="Beeson K."/>
            <person name="Tran B."/>
            <person name="Rogers Y.-H."/>
            <person name="Friedman R."/>
            <person name="Venter J.C."/>
        </authorList>
    </citation>
    <scope>NUCLEOTIDE SEQUENCE [LARGE SCALE GENOMIC DNA]</scope>
    <source>
        <strain evidence="1 2">Nb-231</strain>
    </source>
</reference>
<gene>
    <name evidence="1" type="ORF">NB231_11924</name>
</gene>
<evidence type="ECO:0000313" key="2">
    <source>
        <dbReference type="Proteomes" id="UP000003374"/>
    </source>
</evidence>
<keyword evidence="2" id="KW-1185">Reference proteome</keyword>
<name>A4BPE2_9GAMM</name>
<protein>
    <submittedName>
        <fullName evidence="1">Probable sulfatase atsD</fullName>
    </submittedName>
</protein>
<evidence type="ECO:0000313" key="1">
    <source>
        <dbReference type="EMBL" id="EAR22443.1"/>
    </source>
</evidence>
<comment type="caution">
    <text evidence="1">The sequence shown here is derived from an EMBL/GenBank/DDBJ whole genome shotgun (WGS) entry which is preliminary data.</text>
</comment>
<dbReference type="RefSeq" id="WP_005002815.1">
    <property type="nucleotide sequence ID" value="NZ_CH672427.1"/>
</dbReference>
<organism evidence="1 2">
    <name type="scientific">Nitrococcus mobilis Nb-231</name>
    <dbReference type="NCBI Taxonomy" id="314278"/>
    <lineage>
        <taxon>Bacteria</taxon>
        <taxon>Pseudomonadati</taxon>
        <taxon>Pseudomonadota</taxon>
        <taxon>Gammaproteobacteria</taxon>
        <taxon>Chromatiales</taxon>
        <taxon>Ectothiorhodospiraceae</taxon>
        <taxon>Nitrococcus</taxon>
    </lineage>
</organism>
<dbReference type="AlphaFoldDB" id="A4BPE2"/>
<accession>A4BPE2</accession>
<dbReference type="Proteomes" id="UP000003374">
    <property type="component" value="Unassembled WGS sequence"/>
</dbReference>
<dbReference type="eggNOG" id="COG3119">
    <property type="taxonomic scope" value="Bacteria"/>
</dbReference>
<dbReference type="EMBL" id="AAOF01000003">
    <property type="protein sequence ID" value="EAR22443.1"/>
    <property type="molecule type" value="Genomic_DNA"/>
</dbReference>
<dbReference type="HOGENOM" id="CLU_2881303_0_0_6"/>
<dbReference type="STRING" id="314278.NB231_11924"/>
<proteinExistence type="predicted"/>
<sequence length="63" mass="6979">MLLAQSGRFGGWSLHLREGKPAYEYNFLGLERYVVESPTALEAGKARVQLDFDYDGGGRDKAA</sequence>